<gene>
    <name evidence="1" type="primary">FRP1</name>
</gene>
<proteinExistence type="predicted"/>
<dbReference type="EMBL" id="AY673970">
    <property type="protein sequence ID" value="AAT85968.1"/>
    <property type="molecule type" value="Genomic_DNA"/>
</dbReference>
<evidence type="ECO:0000313" key="1">
    <source>
        <dbReference type="EMBL" id="AAT85968.1"/>
    </source>
</evidence>
<protein>
    <submittedName>
        <fullName evidence="1">Frp1 uORF</fullName>
    </submittedName>
</protein>
<reference evidence="1" key="1">
    <citation type="journal article" date="2005" name="Mol. Microbiol.">
        <title>Frp1 is a Fusarium oxysporum F-box protein required for pathogenicity on tomato.</title>
        <authorList>
            <person name="Duyvesteijn R.G."/>
            <person name="van Wijk R."/>
            <person name="Boer Y."/>
            <person name="Rep M."/>
            <person name="Cornelissen B.J."/>
            <person name="Haring M.A."/>
        </authorList>
    </citation>
    <scope>NUCLEOTIDE SEQUENCE</scope>
</reference>
<sequence length="10" mass="1104">MSSIFSFSAQ</sequence>
<organism evidence="1">
    <name type="scientific">Fusarium oxysporum f. sp. lycopersici</name>
    <dbReference type="NCBI Taxonomy" id="59765"/>
    <lineage>
        <taxon>Eukaryota</taxon>
        <taxon>Fungi</taxon>
        <taxon>Dikarya</taxon>
        <taxon>Ascomycota</taxon>
        <taxon>Pezizomycotina</taxon>
        <taxon>Sordariomycetes</taxon>
        <taxon>Hypocreomycetidae</taxon>
        <taxon>Hypocreales</taxon>
        <taxon>Nectriaceae</taxon>
        <taxon>Fusarium</taxon>
        <taxon>Fusarium oxysporum species complex</taxon>
    </lineage>
</organism>
<accession>Q6B958</accession>
<name>Q6B958_FUSOX</name>